<dbReference type="RefSeq" id="XP_045289811.1">
    <property type="nucleotide sequence ID" value="XM_045429916.1"/>
</dbReference>
<gene>
    <name evidence="1" type="ORF">HCBG_02867</name>
</gene>
<dbReference type="GeneID" id="69035883"/>
<protein>
    <submittedName>
        <fullName evidence="1">Uncharacterized protein</fullName>
    </submittedName>
</protein>
<sequence>MASRNCENSPHASNRRWYGCNAPECYPMPDSGTSGNPSSDNSESQLVIPLLVLVNRTNAAKTAASAYGAASTTLYPSHFFHVPGRWPWCQLGGPSPMATTTQASQAISLILI</sequence>
<dbReference type="EMBL" id="GG663365">
    <property type="protein sequence ID" value="EEH09330.1"/>
    <property type="molecule type" value="Genomic_DNA"/>
</dbReference>
<dbReference type="Proteomes" id="UP000001631">
    <property type="component" value="Unassembled WGS sequence"/>
</dbReference>
<keyword evidence="2" id="KW-1185">Reference proteome</keyword>
<name>C0NHP5_AJECG</name>
<organism evidence="1 2">
    <name type="scientific">Ajellomyces capsulatus (strain G186AR / H82 / ATCC MYA-2454 / RMSCC 2432)</name>
    <name type="common">Darling's disease fungus</name>
    <name type="synonym">Histoplasma capsulatum</name>
    <dbReference type="NCBI Taxonomy" id="447093"/>
    <lineage>
        <taxon>Eukaryota</taxon>
        <taxon>Fungi</taxon>
        <taxon>Dikarya</taxon>
        <taxon>Ascomycota</taxon>
        <taxon>Pezizomycotina</taxon>
        <taxon>Eurotiomycetes</taxon>
        <taxon>Eurotiomycetidae</taxon>
        <taxon>Onygenales</taxon>
        <taxon>Ajellomycetaceae</taxon>
        <taxon>Histoplasma</taxon>
    </lineage>
</organism>
<reference evidence="1" key="1">
    <citation type="submission" date="2009-02" db="EMBL/GenBank/DDBJ databases">
        <title>The Genome Sequence of Ajellomyces capsulatus strain G186AR.</title>
        <authorList>
            <consortium name="The Broad Institute Genome Sequencing Platform"/>
            <person name="Champion M."/>
            <person name="Cuomo C."/>
            <person name="Ma L.-J."/>
            <person name="Henn M.R."/>
            <person name="Sil A."/>
            <person name="Goldman B."/>
            <person name="Young S.K."/>
            <person name="Kodira C.D."/>
            <person name="Zeng Q."/>
            <person name="Koehrsen M."/>
            <person name="Alvarado L."/>
            <person name="Berlin A."/>
            <person name="Borenstein D."/>
            <person name="Chen Z."/>
            <person name="Engels R."/>
            <person name="Freedman E."/>
            <person name="Gellesch M."/>
            <person name="Goldberg J."/>
            <person name="Griggs A."/>
            <person name="Gujja S."/>
            <person name="Heiman D."/>
            <person name="Hepburn T."/>
            <person name="Howarth C."/>
            <person name="Jen D."/>
            <person name="Larson L."/>
            <person name="Lewis B."/>
            <person name="Mehta T."/>
            <person name="Park D."/>
            <person name="Pearson M."/>
            <person name="Roberts A."/>
            <person name="Saif S."/>
            <person name="Shea T."/>
            <person name="Shenoy N."/>
            <person name="Sisk P."/>
            <person name="Stolte C."/>
            <person name="Sykes S."/>
            <person name="Walk T."/>
            <person name="White J."/>
            <person name="Yandava C."/>
            <person name="Klein B."/>
            <person name="McEwen J.G."/>
            <person name="Puccia R."/>
            <person name="Goldman G.H."/>
            <person name="Felipe M.S."/>
            <person name="Nino-Vega G."/>
            <person name="San-Blas G."/>
            <person name="Taylor J."/>
            <person name="Mendoza L."/>
            <person name="Galagan J."/>
            <person name="Nusbaum C."/>
            <person name="Birren B."/>
        </authorList>
    </citation>
    <scope>NUCLEOTIDE SEQUENCE</scope>
    <source>
        <strain evidence="1">G186AR</strain>
    </source>
</reference>
<dbReference type="InParanoid" id="C0NHP5"/>
<evidence type="ECO:0000313" key="1">
    <source>
        <dbReference type="EMBL" id="EEH09330.1"/>
    </source>
</evidence>
<dbReference type="HOGENOM" id="CLU_2145136_0_0_1"/>
<accession>C0NHP5</accession>
<proteinExistence type="predicted"/>
<dbReference type="AlphaFoldDB" id="C0NHP5"/>
<evidence type="ECO:0000313" key="2">
    <source>
        <dbReference type="Proteomes" id="UP000001631"/>
    </source>
</evidence>